<dbReference type="EMBL" id="CP002131">
    <property type="protein sequence ID" value="ADL06986.1"/>
    <property type="molecule type" value="Genomic_DNA"/>
</dbReference>
<proteinExistence type="predicted"/>
<name>D9S058_THEOJ</name>
<evidence type="ECO:0000259" key="2">
    <source>
        <dbReference type="Pfam" id="PF00395"/>
    </source>
</evidence>
<dbReference type="Pfam" id="PF00395">
    <property type="entry name" value="SLH"/>
    <property type="match status" value="1"/>
</dbReference>
<dbReference type="Proteomes" id="UP000000272">
    <property type="component" value="Chromosome"/>
</dbReference>
<keyword evidence="1" id="KW-0677">Repeat</keyword>
<accession>D9S058</accession>
<dbReference type="AlphaFoldDB" id="D9S058"/>
<dbReference type="RefSeq" id="WP_013275037.1">
    <property type="nucleotide sequence ID" value="NC_014377.1"/>
</dbReference>
<dbReference type="InterPro" id="IPR001119">
    <property type="entry name" value="SLH_dom"/>
</dbReference>
<evidence type="ECO:0000313" key="4">
    <source>
        <dbReference type="Proteomes" id="UP000000272"/>
    </source>
</evidence>
<gene>
    <name evidence="3" type="ordered locus">Toce_0198</name>
</gene>
<keyword evidence="4" id="KW-1185">Reference proteome</keyword>
<protein>
    <recommendedName>
        <fullName evidence="2">SLH domain-containing protein</fullName>
    </recommendedName>
</protein>
<dbReference type="KEGG" id="toc:Toce_0198"/>
<evidence type="ECO:0000256" key="1">
    <source>
        <dbReference type="ARBA" id="ARBA00022737"/>
    </source>
</evidence>
<reference evidence="3 4" key="1">
    <citation type="journal article" date="2010" name="Stand. Genomic Sci.">
        <title>Complete genome sequence of Thermosediminibacter oceani type strain (JW/IW-1228P).</title>
        <authorList>
            <person name="Pitluck S."/>
            <person name="Yasawong M."/>
            <person name="Munk C."/>
            <person name="Nolan M."/>
            <person name="Lapidus A."/>
            <person name="Lucas S."/>
            <person name="Glavina Del Rio T."/>
            <person name="Tice H."/>
            <person name="Cheng J.F."/>
            <person name="Bruce D."/>
            <person name="Detter C."/>
            <person name="Tapia R."/>
            <person name="Han C."/>
            <person name="Goodwin L."/>
            <person name="Liolios K."/>
            <person name="Ivanova N."/>
            <person name="Mavromatis K."/>
            <person name="Mikhailova N."/>
            <person name="Pati A."/>
            <person name="Chen A."/>
            <person name="Palaniappan K."/>
            <person name="Land M."/>
            <person name="Hauser L."/>
            <person name="Chang Y.J."/>
            <person name="Jeffries C.D."/>
            <person name="Rohde M."/>
            <person name="Spring S."/>
            <person name="Sikorski J."/>
            <person name="Goker M."/>
            <person name="Woyke T."/>
            <person name="Bristow J."/>
            <person name="Eisen J.A."/>
            <person name="Markowitz V."/>
            <person name="Hugenholtz P."/>
            <person name="Kyrpides N.C."/>
            <person name="Klenk H.P."/>
        </authorList>
    </citation>
    <scope>NUCLEOTIDE SEQUENCE [LARGE SCALE GENOMIC DNA]</scope>
    <source>
        <strain evidence="4">ATCC BAA-1034 / DSM 16646 / JW/IW-1228P</strain>
    </source>
</reference>
<sequence>MGPAFRAKNALNITRAFAAPTKFTVSQRKYDWVWPYIEKMALMGVIAGKGKNTFGTR</sequence>
<dbReference type="HOGENOM" id="CLU_2995198_0_0_9"/>
<organism evidence="3 4">
    <name type="scientific">Thermosediminibacter oceani (strain ATCC BAA-1034 / DSM 16646 / JW/IW-1228P)</name>
    <dbReference type="NCBI Taxonomy" id="555079"/>
    <lineage>
        <taxon>Bacteria</taxon>
        <taxon>Bacillati</taxon>
        <taxon>Bacillota</taxon>
        <taxon>Clostridia</taxon>
        <taxon>Thermosediminibacterales</taxon>
        <taxon>Thermosediminibacteraceae</taxon>
        <taxon>Thermosediminibacter</taxon>
    </lineage>
</organism>
<feature type="domain" description="SLH" evidence="2">
    <location>
        <begin position="29"/>
        <end position="55"/>
    </location>
</feature>
<evidence type="ECO:0000313" key="3">
    <source>
        <dbReference type="EMBL" id="ADL06986.1"/>
    </source>
</evidence>